<protein>
    <submittedName>
        <fullName evidence="1">Uncharacterized protein</fullName>
    </submittedName>
</protein>
<reference evidence="1" key="2">
    <citation type="journal article" date="2015" name="Data Brief">
        <title>Shoot transcriptome of the giant reed, Arundo donax.</title>
        <authorList>
            <person name="Barrero R.A."/>
            <person name="Guerrero F.D."/>
            <person name="Moolhuijzen P."/>
            <person name="Goolsby J.A."/>
            <person name="Tidwell J."/>
            <person name="Bellgard S.E."/>
            <person name="Bellgard M.I."/>
        </authorList>
    </citation>
    <scope>NUCLEOTIDE SEQUENCE</scope>
    <source>
        <tissue evidence="1">Shoot tissue taken approximately 20 cm above the soil surface</tissue>
    </source>
</reference>
<name>A0A0A9H9D2_ARUDO</name>
<sequence>MKTTTFSFIQQAKRMNYHVQTSPIIVITQ</sequence>
<accession>A0A0A9H9D2</accession>
<evidence type="ECO:0000313" key="1">
    <source>
        <dbReference type="EMBL" id="JAE33357.1"/>
    </source>
</evidence>
<proteinExistence type="predicted"/>
<dbReference type="EMBL" id="GBRH01164539">
    <property type="protein sequence ID" value="JAE33357.1"/>
    <property type="molecule type" value="Transcribed_RNA"/>
</dbReference>
<organism evidence="1">
    <name type="scientific">Arundo donax</name>
    <name type="common">Giant reed</name>
    <name type="synonym">Donax arundinaceus</name>
    <dbReference type="NCBI Taxonomy" id="35708"/>
    <lineage>
        <taxon>Eukaryota</taxon>
        <taxon>Viridiplantae</taxon>
        <taxon>Streptophyta</taxon>
        <taxon>Embryophyta</taxon>
        <taxon>Tracheophyta</taxon>
        <taxon>Spermatophyta</taxon>
        <taxon>Magnoliopsida</taxon>
        <taxon>Liliopsida</taxon>
        <taxon>Poales</taxon>
        <taxon>Poaceae</taxon>
        <taxon>PACMAD clade</taxon>
        <taxon>Arundinoideae</taxon>
        <taxon>Arundineae</taxon>
        <taxon>Arundo</taxon>
    </lineage>
</organism>
<reference evidence="1" key="1">
    <citation type="submission" date="2014-09" db="EMBL/GenBank/DDBJ databases">
        <authorList>
            <person name="Magalhaes I.L.F."/>
            <person name="Oliveira U."/>
            <person name="Santos F.R."/>
            <person name="Vidigal T.H.D.A."/>
            <person name="Brescovit A.D."/>
            <person name="Santos A.J."/>
        </authorList>
    </citation>
    <scope>NUCLEOTIDE SEQUENCE</scope>
    <source>
        <tissue evidence="1">Shoot tissue taken approximately 20 cm above the soil surface</tissue>
    </source>
</reference>
<dbReference type="AlphaFoldDB" id="A0A0A9H9D2"/>